<dbReference type="PROSITE" id="PS50801">
    <property type="entry name" value="STAS"/>
    <property type="match status" value="1"/>
</dbReference>
<comment type="caution">
    <text evidence="2">The sequence shown here is derived from an EMBL/GenBank/DDBJ whole genome shotgun (WGS) entry which is preliminary data.</text>
</comment>
<dbReference type="InterPro" id="IPR036513">
    <property type="entry name" value="STAS_dom_sf"/>
</dbReference>
<sequence length="105" mass="11639">MTRVLDRPFSADYDEQTRTVRVSGTIDELAGPRFRDVLQKYSQDFAESLVVDLSDVDFMPSLAVGVLATAHKNMRNAGAELDLLAEHGTVAQRVLHVCAMPYRTA</sequence>
<dbReference type="InterPro" id="IPR002645">
    <property type="entry name" value="STAS_dom"/>
</dbReference>
<evidence type="ECO:0000259" key="1">
    <source>
        <dbReference type="PROSITE" id="PS50801"/>
    </source>
</evidence>
<reference evidence="2 3" key="1">
    <citation type="submission" date="2019-10" db="EMBL/GenBank/DDBJ databases">
        <title>Nocardioides novel species isolated from the excrement of Marmot.</title>
        <authorList>
            <person name="Zhang G."/>
        </authorList>
    </citation>
    <scope>NUCLEOTIDE SEQUENCE [LARGE SCALE GENOMIC DNA]</scope>
    <source>
        <strain evidence="3">zg-579</strain>
    </source>
</reference>
<organism evidence="2 3">
    <name type="scientific">Nocardioides marmotae</name>
    <dbReference type="NCBI Taxonomy" id="2663857"/>
    <lineage>
        <taxon>Bacteria</taxon>
        <taxon>Bacillati</taxon>
        <taxon>Actinomycetota</taxon>
        <taxon>Actinomycetes</taxon>
        <taxon>Propionibacteriales</taxon>
        <taxon>Nocardioidaceae</taxon>
        <taxon>Nocardioides</taxon>
    </lineage>
</organism>
<dbReference type="Pfam" id="PF01740">
    <property type="entry name" value="STAS"/>
    <property type="match status" value="1"/>
</dbReference>
<dbReference type="AlphaFoldDB" id="A0A6I3JFD0"/>
<accession>A0A6I3JFD0</accession>
<dbReference type="SUPFAM" id="SSF52091">
    <property type="entry name" value="SpoIIaa-like"/>
    <property type="match status" value="1"/>
</dbReference>
<keyword evidence="3" id="KW-1185">Reference proteome</keyword>
<gene>
    <name evidence="2" type="ORF">GGQ22_17805</name>
</gene>
<protein>
    <submittedName>
        <fullName evidence="2">STAS domain-containing protein</fullName>
    </submittedName>
</protein>
<dbReference type="EMBL" id="WLCI01000019">
    <property type="protein sequence ID" value="MTB96934.1"/>
    <property type="molecule type" value="Genomic_DNA"/>
</dbReference>
<name>A0A6I3JFD0_9ACTN</name>
<dbReference type="CDD" id="cd07043">
    <property type="entry name" value="STAS_anti-anti-sigma_factors"/>
    <property type="match status" value="1"/>
</dbReference>
<dbReference type="Gene3D" id="3.30.750.24">
    <property type="entry name" value="STAS domain"/>
    <property type="match status" value="1"/>
</dbReference>
<dbReference type="Proteomes" id="UP000433406">
    <property type="component" value="Unassembled WGS sequence"/>
</dbReference>
<evidence type="ECO:0000313" key="3">
    <source>
        <dbReference type="Proteomes" id="UP000433406"/>
    </source>
</evidence>
<proteinExistence type="predicted"/>
<evidence type="ECO:0000313" key="2">
    <source>
        <dbReference type="EMBL" id="MTB96934.1"/>
    </source>
</evidence>
<feature type="domain" description="STAS" evidence="1">
    <location>
        <begin position="20"/>
        <end position="105"/>
    </location>
</feature>